<evidence type="ECO:0000256" key="1">
    <source>
        <dbReference type="ARBA" id="ARBA00010645"/>
    </source>
</evidence>
<dbReference type="AlphaFoldDB" id="A0A1D8IM34"/>
<reference evidence="4" key="1">
    <citation type="submission" date="2016-09" db="EMBL/GenBank/DDBJ databases">
        <title>Acidihalobacter prosperus F5.</title>
        <authorList>
            <person name="Khaleque H.N."/>
            <person name="Ramsay J.P."/>
            <person name="Kaksonen A.H."/>
            <person name="Boxall N.J."/>
            <person name="Watkin E.L.J."/>
        </authorList>
    </citation>
    <scope>NUCLEOTIDE SEQUENCE [LARGE SCALE GENOMIC DNA]</scope>
    <source>
        <strain evidence="4">F5</strain>
    </source>
</reference>
<dbReference type="Pfam" id="PF03658">
    <property type="entry name" value="Ub-RnfH"/>
    <property type="match status" value="1"/>
</dbReference>
<dbReference type="InterPro" id="IPR005346">
    <property type="entry name" value="RnfH"/>
</dbReference>
<dbReference type="Proteomes" id="UP000095401">
    <property type="component" value="Chromosome"/>
</dbReference>
<dbReference type="EMBL" id="CP017415">
    <property type="protein sequence ID" value="AOU97520.1"/>
    <property type="molecule type" value="Genomic_DNA"/>
</dbReference>
<dbReference type="InterPro" id="IPR037021">
    <property type="entry name" value="RnfH_sf"/>
</dbReference>
<evidence type="ECO:0000313" key="3">
    <source>
        <dbReference type="EMBL" id="AOU97520.1"/>
    </source>
</evidence>
<comment type="similarity">
    <text evidence="1 2">Belongs to the UPF0125 (RnfH) family.</text>
</comment>
<gene>
    <name evidence="3" type="ORF">BI364_05655</name>
</gene>
<dbReference type="KEGG" id="aprs:BI364_05655"/>
<sequence length="97" mass="10608">MVPVDQLTVEVVYALPQQQALLTVVMPAGATVEQAIRSSGLLAMFPGIDLATCRVGVFGKLCRLLKPVCEGDRIEIYRPLVIDPKESRRRRAGGDSR</sequence>
<evidence type="ECO:0000256" key="2">
    <source>
        <dbReference type="HAMAP-Rule" id="MF_00460"/>
    </source>
</evidence>
<dbReference type="SUPFAM" id="SSF54285">
    <property type="entry name" value="MoaD/ThiS"/>
    <property type="match status" value="1"/>
</dbReference>
<keyword evidence="4" id="KW-1185">Reference proteome</keyword>
<accession>A0A1D8IM34</accession>
<dbReference type="InterPro" id="IPR016155">
    <property type="entry name" value="Mopterin_synth/thiamin_S_b"/>
</dbReference>
<dbReference type="NCBIfam" id="NF002490">
    <property type="entry name" value="PRK01777.1"/>
    <property type="match status" value="1"/>
</dbReference>
<dbReference type="RefSeq" id="WP_070077905.1">
    <property type="nucleotide sequence ID" value="NZ_CP017415.1"/>
</dbReference>
<evidence type="ECO:0000313" key="4">
    <source>
        <dbReference type="Proteomes" id="UP000095401"/>
    </source>
</evidence>
<dbReference type="PANTHER" id="PTHR37483:SF1">
    <property type="entry name" value="UPF0125 PROTEIN RATB"/>
    <property type="match status" value="1"/>
</dbReference>
<proteinExistence type="inferred from homology"/>
<organism evidence="3 4">
    <name type="scientific">Acidihalobacter yilgarnensis</name>
    <dbReference type="NCBI Taxonomy" id="2819280"/>
    <lineage>
        <taxon>Bacteria</taxon>
        <taxon>Pseudomonadati</taxon>
        <taxon>Pseudomonadota</taxon>
        <taxon>Gammaproteobacteria</taxon>
        <taxon>Chromatiales</taxon>
        <taxon>Ectothiorhodospiraceae</taxon>
        <taxon>Acidihalobacter</taxon>
    </lineage>
</organism>
<protein>
    <recommendedName>
        <fullName evidence="2">UPF0125 protein BI364_05655</fullName>
    </recommendedName>
</protein>
<name>A0A1D8IM34_9GAMM</name>
<dbReference type="Gene3D" id="3.10.20.280">
    <property type="entry name" value="RnfH-like"/>
    <property type="match status" value="1"/>
</dbReference>
<dbReference type="PANTHER" id="PTHR37483">
    <property type="entry name" value="UPF0125 PROTEIN RATB"/>
    <property type="match status" value="1"/>
</dbReference>
<dbReference type="HAMAP" id="MF_00460">
    <property type="entry name" value="UPF0125_RnfH"/>
    <property type="match status" value="1"/>
</dbReference>